<sequence length="217" mass="25318">MNIEKLIHARKLIDFIENEINLELIPSNNCPYDNHIGALFTDIILQAGLNYKHIVSPRVNSVYHNYPEANTVKNFFNLIEADGLENIIQWKHEIKLKRIIDLINFCLKNEIDSTEELKFFLLQEDNKKEFLSINGIGSKTYDYLLKLMNVDTIAVDRHIFSFLEKAGIEARDYHFSKGIVEFAADIMNVSRRSIDYSIWTYMAYTEKKGSNQTVLEF</sequence>
<gene>
    <name evidence="1" type="ORF">DOS84_13180</name>
</gene>
<dbReference type="AlphaFoldDB" id="A0A2W7TVP7"/>
<comment type="caution">
    <text evidence="1">The sequence shown here is derived from an EMBL/GenBank/DDBJ whole genome shotgun (WGS) entry which is preliminary data.</text>
</comment>
<dbReference type="EMBL" id="QKXH01000008">
    <property type="protein sequence ID" value="PZX92820.1"/>
    <property type="molecule type" value="Genomic_DNA"/>
</dbReference>
<accession>A0A2W7TVP7</accession>
<evidence type="ECO:0008006" key="3">
    <source>
        <dbReference type="Google" id="ProtNLM"/>
    </source>
</evidence>
<dbReference type="GO" id="GO:0003824">
    <property type="term" value="F:catalytic activity"/>
    <property type="evidence" value="ECO:0007669"/>
    <property type="project" value="InterPro"/>
</dbReference>
<dbReference type="SUPFAM" id="SSF48150">
    <property type="entry name" value="DNA-glycosylase"/>
    <property type="match status" value="1"/>
</dbReference>
<keyword evidence="2" id="KW-1185">Reference proteome</keyword>
<reference evidence="1 2" key="1">
    <citation type="submission" date="2018-06" db="EMBL/GenBank/DDBJ databases">
        <title>Flavobacterium sp IMCC34762, genome.</title>
        <authorList>
            <person name="Joung Y."/>
            <person name="Cho J."/>
            <person name="Song J."/>
        </authorList>
    </citation>
    <scope>NUCLEOTIDE SEQUENCE [LARGE SCALE GENOMIC DNA]</scope>
    <source>
        <strain evidence="1 2">IMCC34762</strain>
    </source>
</reference>
<evidence type="ECO:0000313" key="2">
    <source>
        <dbReference type="Proteomes" id="UP000249177"/>
    </source>
</evidence>
<dbReference type="GO" id="GO:0006281">
    <property type="term" value="P:DNA repair"/>
    <property type="evidence" value="ECO:0007669"/>
    <property type="project" value="InterPro"/>
</dbReference>
<dbReference type="OrthoDB" id="12078at2"/>
<organism evidence="1 2">
    <name type="scientific">Flavobacterium aquariorum</name>
    <dbReference type="NCBI Taxonomy" id="2217670"/>
    <lineage>
        <taxon>Bacteria</taxon>
        <taxon>Pseudomonadati</taxon>
        <taxon>Bacteroidota</taxon>
        <taxon>Flavobacteriia</taxon>
        <taxon>Flavobacteriales</taxon>
        <taxon>Flavobacteriaceae</taxon>
        <taxon>Flavobacterium</taxon>
    </lineage>
</organism>
<name>A0A2W7TVP7_9FLAO</name>
<dbReference type="InterPro" id="IPR011257">
    <property type="entry name" value="DNA_glycosylase"/>
</dbReference>
<evidence type="ECO:0000313" key="1">
    <source>
        <dbReference type="EMBL" id="PZX92820.1"/>
    </source>
</evidence>
<protein>
    <recommendedName>
        <fullName evidence="3">Endonuclease III</fullName>
    </recommendedName>
</protein>
<dbReference type="RefSeq" id="WP_111410585.1">
    <property type="nucleotide sequence ID" value="NZ_QKXH01000008.1"/>
</dbReference>
<dbReference type="Proteomes" id="UP000249177">
    <property type="component" value="Unassembled WGS sequence"/>
</dbReference>
<proteinExistence type="predicted"/>